<accession>A0A1G1ZQB1</accession>
<dbReference type="EMBL" id="MHJL01000033">
    <property type="protein sequence ID" value="OGY66878.1"/>
    <property type="molecule type" value="Genomic_DNA"/>
</dbReference>
<organism evidence="1 2">
    <name type="scientific">Candidatus Harrisonbacteria bacterium RIFCSPLOWO2_02_FULL_41_13b</name>
    <dbReference type="NCBI Taxonomy" id="1798409"/>
    <lineage>
        <taxon>Bacteria</taxon>
        <taxon>Candidatus Harrisoniibacteriota</taxon>
    </lineage>
</organism>
<protein>
    <submittedName>
        <fullName evidence="1">Uncharacterized protein</fullName>
    </submittedName>
</protein>
<gene>
    <name evidence="1" type="ORF">A3I24_04290</name>
</gene>
<proteinExistence type="predicted"/>
<name>A0A1G1ZQB1_9BACT</name>
<sequence>MVIQLIKSLFSFFNKKDSFLVVEILPNNEIRTNLVKLDPENREIILKSSFNFYPGIKADYPNFLAFKKNLHKFGKLVNYKIAVGIDSRYASTIYSSVSLVRNNAKDLIDESDLDNLISQAVWKFFDRHRLRVAQKLGVNDFDVLLTDVRIENVRLDGHKVLNPVGFKARTIEIQLCETFISRNLINELKALLPASSIRLISESGSAWSHFLAAGNRGSKFALANISFNQTAMFLAEESRIGHHDGFSWGEKNLLNALVENLALDWETAKTILAVYLQKETSEFFAKKFEKILMGELEALAKSFNASIGKSDIRLVYLHSSFNLPDIVFSQSFRNRIDFPIRLEPLTHSFISDNHNFHLKFNKRADPGIAFGIFVLVLEAIAEPHYEAMKQMSQIAKRRVRWLTPI</sequence>
<reference evidence="1 2" key="1">
    <citation type="journal article" date="2016" name="Nat. Commun.">
        <title>Thousands of microbial genomes shed light on interconnected biogeochemical processes in an aquifer system.</title>
        <authorList>
            <person name="Anantharaman K."/>
            <person name="Brown C.T."/>
            <person name="Hug L.A."/>
            <person name="Sharon I."/>
            <person name="Castelle C.J."/>
            <person name="Probst A.J."/>
            <person name="Thomas B.C."/>
            <person name="Singh A."/>
            <person name="Wilkins M.J."/>
            <person name="Karaoz U."/>
            <person name="Brodie E.L."/>
            <person name="Williams K.H."/>
            <person name="Hubbard S.S."/>
            <person name="Banfield J.F."/>
        </authorList>
    </citation>
    <scope>NUCLEOTIDE SEQUENCE [LARGE SCALE GENOMIC DNA]</scope>
</reference>
<comment type="caution">
    <text evidence="1">The sequence shown here is derived from an EMBL/GenBank/DDBJ whole genome shotgun (WGS) entry which is preliminary data.</text>
</comment>
<evidence type="ECO:0000313" key="2">
    <source>
        <dbReference type="Proteomes" id="UP000177690"/>
    </source>
</evidence>
<dbReference type="Proteomes" id="UP000177690">
    <property type="component" value="Unassembled WGS sequence"/>
</dbReference>
<dbReference type="AlphaFoldDB" id="A0A1G1ZQB1"/>
<dbReference type="STRING" id="1798409.A3I24_04290"/>
<evidence type="ECO:0000313" key="1">
    <source>
        <dbReference type="EMBL" id="OGY66878.1"/>
    </source>
</evidence>